<dbReference type="EMBL" id="JAGGLP010000044">
    <property type="protein sequence ID" value="MBP2056331.1"/>
    <property type="molecule type" value="Genomic_DNA"/>
</dbReference>
<reference evidence="1 3" key="1">
    <citation type="submission" date="2016-06" db="EMBL/GenBank/DDBJ databases">
        <title>Complete genome sequence of Streptomyces griseochromogenes ATCC 14511, the Blasticidin S producer.</title>
        <authorList>
            <person name="Wu L."/>
        </authorList>
    </citation>
    <scope>NUCLEOTIDE SEQUENCE [LARGE SCALE GENOMIC DNA]</scope>
    <source>
        <strain evidence="1 3">ATCC 14511</strain>
    </source>
</reference>
<dbReference type="EMBL" id="CP016279">
    <property type="protein sequence ID" value="ANP53664.1"/>
    <property type="molecule type" value="Genomic_DNA"/>
</dbReference>
<reference evidence="2 4" key="2">
    <citation type="submission" date="2021-03" db="EMBL/GenBank/DDBJ databases">
        <title>Genomic Encyclopedia of Type Strains, Phase IV (KMG-IV): sequencing the most valuable type-strain genomes for metagenomic binning, comparative biology and taxonomic classification.</title>
        <authorList>
            <person name="Goeker M."/>
        </authorList>
    </citation>
    <scope>NUCLEOTIDE SEQUENCE [LARGE SCALE GENOMIC DNA]</scope>
    <source>
        <strain evidence="2 4">DSM 40499</strain>
    </source>
</reference>
<dbReference type="KEGG" id="sgs:AVL59_32635"/>
<keyword evidence="4" id="KW-1185">Reference proteome</keyword>
<evidence type="ECO:0000313" key="4">
    <source>
        <dbReference type="Proteomes" id="UP001519309"/>
    </source>
</evidence>
<dbReference type="OrthoDB" id="4275637at2"/>
<dbReference type="AlphaFoldDB" id="A0A1B1B4C4"/>
<dbReference type="Proteomes" id="UP001519309">
    <property type="component" value="Unassembled WGS sequence"/>
</dbReference>
<sequence length="188" mass="20287">MAKPLIVGRKEFAKIYNVAQTAVSDLWVPRGLVSYEDAAIVSGKPFWPGGLAVDFALPPGSRGRQLDETLLTELEKEQGATSRPKSKGELPPLVGLQEYGALFGVTQQVVASARRRGGEMLPAEDYLLSGSPLWMLSTVLDAASETMKHSRKGTWQLQEKVVEALREGRYDGPGSSIAARGNYGAKKG</sequence>
<dbReference type="RefSeq" id="WP_067311835.1">
    <property type="nucleotide sequence ID" value="NZ_CP016279.1"/>
</dbReference>
<accession>A0A1B1B4C4</accession>
<organism evidence="1 3">
    <name type="scientific">Streptomyces griseochromogenes</name>
    <dbReference type="NCBI Taxonomy" id="68214"/>
    <lineage>
        <taxon>Bacteria</taxon>
        <taxon>Bacillati</taxon>
        <taxon>Actinomycetota</taxon>
        <taxon>Actinomycetes</taxon>
        <taxon>Kitasatosporales</taxon>
        <taxon>Streptomycetaceae</taxon>
        <taxon>Streptomyces</taxon>
    </lineage>
</organism>
<gene>
    <name evidence="1" type="ORF">AVL59_32635</name>
    <name evidence="2" type="ORF">J2Z21_009349</name>
</gene>
<dbReference type="Proteomes" id="UP000092659">
    <property type="component" value="Chromosome"/>
</dbReference>
<name>A0A1B1B4C4_9ACTN</name>
<protein>
    <submittedName>
        <fullName evidence="1">Uncharacterized protein</fullName>
    </submittedName>
</protein>
<evidence type="ECO:0000313" key="1">
    <source>
        <dbReference type="EMBL" id="ANP53664.1"/>
    </source>
</evidence>
<proteinExistence type="predicted"/>
<evidence type="ECO:0000313" key="3">
    <source>
        <dbReference type="Proteomes" id="UP000092659"/>
    </source>
</evidence>
<evidence type="ECO:0000313" key="2">
    <source>
        <dbReference type="EMBL" id="MBP2056331.1"/>
    </source>
</evidence>